<accession>B0CEB8</accession>
<dbReference type="RefSeq" id="WP_012161338.1">
    <property type="nucleotide sequence ID" value="NC_009925.1"/>
</dbReference>
<evidence type="ECO:0000313" key="3">
    <source>
        <dbReference type="Proteomes" id="UP000000268"/>
    </source>
</evidence>
<reference evidence="2 3" key="1">
    <citation type="journal article" date="2008" name="Proc. Natl. Acad. Sci. U.S.A.">
        <title>Niche adaptation and genome expansion in the chlorophyll d-producing cyanobacterium Acaryochloris marina.</title>
        <authorList>
            <person name="Swingley W.D."/>
            <person name="Chen M."/>
            <person name="Cheung P.C."/>
            <person name="Conrad A.L."/>
            <person name="Dejesa L.C."/>
            <person name="Hao J."/>
            <person name="Honchak B.M."/>
            <person name="Karbach L.E."/>
            <person name="Kurdoglu A."/>
            <person name="Lahiri S."/>
            <person name="Mastrian S.D."/>
            <person name="Miyashita H."/>
            <person name="Page L."/>
            <person name="Ramakrishna P."/>
            <person name="Satoh S."/>
            <person name="Sattley W.M."/>
            <person name="Shimada Y."/>
            <person name="Taylor H.L."/>
            <person name="Tomo T."/>
            <person name="Tsuchiya T."/>
            <person name="Wang Z.T."/>
            <person name="Raymond J."/>
            <person name="Mimuro M."/>
            <person name="Blankenship R.E."/>
            <person name="Touchman J.W."/>
        </authorList>
    </citation>
    <scope>NUCLEOTIDE SEQUENCE [LARGE SCALE GENOMIC DNA]</scope>
    <source>
        <strain evidence="3">MBIC 11017</strain>
    </source>
</reference>
<dbReference type="OrthoDB" id="467224at2"/>
<feature type="compositionally biased region" description="Pro residues" evidence="1">
    <location>
        <begin position="1"/>
        <end position="11"/>
    </location>
</feature>
<protein>
    <submittedName>
        <fullName evidence="2">Uncharacterized protein</fullName>
    </submittedName>
</protein>
<gene>
    <name evidence="2" type="ordered locus">AM1_0706</name>
</gene>
<dbReference type="HOGENOM" id="CLU_1599112_0_0_3"/>
<feature type="region of interest" description="Disordered" evidence="1">
    <location>
        <begin position="71"/>
        <end position="103"/>
    </location>
</feature>
<feature type="region of interest" description="Disordered" evidence="1">
    <location>
        <begin position="134"/>
        <end position="166"/>
    </location>
</feature>
<dbReference type="AlphaFoldDB" id="B0CEB8"/>
<evidence type="ECO:0000313" key="2">
    <source>
        <dbReference type="EMBL" id="ABW25752.1"/>
    </source>
</evidence>
<dbReference type="EMBL" id="CP000828">
    <property type="protein sequence ID" value="ABW25752.1"/>
    <property type="molecule type" value="Genomic_DNA"/>
</dbReference>
<sequence length="166" mass="18238">MTPDQPTPSSPEPARSLDALMHERDQAQASAKRWRRLYEVEAQQRQKESDEAEQTIQVLRAEVQRLCQFSGGAPMLMPSPGKSKGGSSGHSQSQVADLMAERDQLLQALEQEKQSHEKTKQNLISALGDALGAQRRKSLALPSSRAGARAGAIILKDRDGRRSKPD</sequence>
<keyword evidence="3" id="KW-1185">Reference proteome</keyword>
<dbReference type="Proteomes" id="UP000000268">
    <property type="component" value="Chromosome"/>
</dbReference>
<proteinExistence type="predicted"/>
<evidence type="ECO:0000256" key="1">
    <source>
        <dbReference type="SAM" id="MobiDB-lite"/>
    </source>
</evidence>
<organism evidence="2 3">
    <name type="scientific">Acaryochloris marina (strain MBIC 11017)</name>
    <dbReference type="NCBI Taxonomy" id="329726"/>
    <lineage>
        <taxon>Bacteria</taxon>
        <taxon>Bacillati</taxon>
        <taxon>Cyanobacteriota</taxon>
        <taxon>Cyanophyceae</taxon>
        <taxon>Acaryochloridales</taxon>
        <taxon>Acaryochloridaceae</taxon>
        <taxon>Acaryochloris</taxon>
    </lineage>
</organism>
<dbReference type="KEGG" id="amr:AM1_0706"/>
<feature type="region of interest" description="Disordered" evidence="1">
    <location>
        <begin position="1"/>
        <end position="32"/>
    </location>
</feature>
<name>B0CEB8_ACAM1</name>
<feature type="compositionally biased region" description="Basic and acidic residues" evidence="1">
    <location>
        <begin position="155"/>
        <end position="166"/>
    </location>
</feature>